<dbReference type="InterPro" id="IPR017455">
    <property type="entry name" value="Znf_FYVE-rel"/>
</dbReference>
<dbReference type="InterPro" id="IPR013083">
    <property type="entry name" value="Znf_RING/FYVE/PHD"/>
</dbReference>
<gene>
    <name evidence="7" type="ORF">BLA29_010088</name>
</gene>
<dbReference type="Pfam" id="PF01363">
    <property type="entry name" value="FYVE"/>
    <property type="match status" value="1"/>
</dbReference>
<evidence type="ECO:0000256" key="4">
    <source>
        <dbReference type="PROSITE-ProRule" id="PRU00091"/>
    </source>
</evidence>
<keyword evidence="1" id="KW-0479">Metal-binding</keyword>
<evidence type="ECO:0000256" key="5">
    <source>
        <dbReference type="SAM" id="MobiDB-lite"/>
    </source>
</evidence>
<evidence type="ECO:0000313" key="7">
    <source>
        <dbReference type="EMBL" id="OTF76553.1"/>
    </source>
</evidence>
<evidence type="ECO:0000256" key="3">
    <source>
        <dbReference type="ARBA" id="ARBA00022833"/>
    </source>
</evidence>
<protein>
    <recommendedName>
        <fullName evidence="6">FYVE-type domain-containing protein</fullName>
    </recommendedName>
</protein>
<sequence length="205" mass="23891">MRKHITFLEKYLEQHQKPKENGEIKFRPLGSIDLDEIDRPLKVVEQCMQRLEMQHEQNLKDQEKQSIKHCNDLEKSPLEMNENRNESPIPRPNSLKLENNIEDDVVNDEQDEPEDSLSLSMDEVIQDCSIISLNWQSFQNLKNCTCSTPLEPYSTRLHCFACGNIFCIRCIDKRCNIPCHEPIVSSKPVCRNCFNRLTKSNSIDA</sequence>
<name>A0A1Y3B9K0_EURMA</name>
<evidence type="ECO:0000313" key="8">
    <source>
        <dbReference type="Proteomes" id="UP000194236"/>
    </source>
</evidence>
<reference evidence="7 8" key="1">
    <citation type="submission" date="2017-03" db="EMBL/GenBank/DDBJ databases">
        <title>Genome Survey of Euroglyphus maynei.</title>
        <authorList>
            <person name="Arlian L.G."/>
            <person name="Morgan M.S."/>
            <person name="Rider S.D."/>
        </authorList>
    </citation>
    <scope>NUCLEOTIDE SEQUENCE [LARGE SCALE GENOMIC DNA]</scope>
    <source>
        <strain evidence="7">Arlian Lab</strain>
        <tissue evidence="7">Whole body</tissue>
    </source>
</reference>
<dbReference type="OrthoDB" id="271628at2759"/>
<keyword evidence="8" id="KW-1185">Reference proteome</keyword>
<evidence type="ECO:0000256" key="1">
    <source>
        <dbReference type="ARBA" id="ARBA00022723"/>
    </source>
</evidence>
<evidence type="ECO:0000256" key="2">
    <source>
        <dbReference type="ARBA" id="ARBA00022771"/>
    </source>
</evidence>
<dbReference type="Gene3D" id="3.30.40.10">
    <property type="entry name" value="Zinc/RING finger domain, C3HC4 (zinc finger)"/>
    <property type="match status" value="1"/>
</dbReference>
<dbReference type="InterPro" id="IPR011011">
    <property type="entry name" value="Znf_FYVE_PHD"/>
</dbReference>
<dbReference type="GO" id="GO:0008270">
    <property type="term" value="F:zinc ion binding"/>
    <property type="evidence" value="ECO:0007669"/>
    <property type="project" value="UniProtKB-KW"/>
</dbReference>
<organism evidence="7 8">
    <name type="scientific">Euroglyphus maynei</name>
    <name type="common">Mayne's house dust mite</name>
    <dbReference type="NCBI Taxonomy" id="6958"/>
    <lineage>
        <taxon>Eukaryota</taxon>
        <taxon>Metazoa</taxon>
        <taxon>Ecdysozoa</taxon>
        <taxon>Arthropoda</taxon>
        <taxon>Chelicerata</taxon>
        <taxon>Arachnida</taxon>
        <taxon>Acari</taxon>
        <taxon>Acariformes</taxon>
        <taxon>Sarcoptiformes</taxon>
        <taxon>Astigmata</taxon>
        <taxon>Psoroptidia</taxon>
        <taxon>Analgoidea</taxon>
        <taxon>Pyroglyphidae</taxon>
        <taxon>Pyroglyphinae</taxon>
        <taxon>Euroglyphus</taxon>
    </lineage>
</organism>
<comment type="caution">
    <text evidence="7">The sequence shown here is derived from an EMBL/GenBank/DDBJ whole genome shotgun (WGS) entry which is preliminary data.</text>
</comment>
<keyword evidence="2 4" id="KW-0863">Zinc-finger</keyword>
<keyword evidence="3" id="KW-0862">Zinc</keyword>
<feature type="region of interest" description="Disordered" evidence="5">
    <location>
        <begin position="74"/>
        <end position="99"/>
    </location>
</feature>
<dbReference type="EMBL" id="MUJZ01036903">
    <property type="protein sequence ID" value="OTF76553.1"/>
    <property type="molecule type" value="Genomic_DNA"/>
</dbReference>
<dbReference type="Proteomes" id="UP000194236">
    <property type="component" value="Unassembled WGS sequence"/>
</dbReference>
<dbReference type="SUPFAM" id="SSF57903">
    <property type="entry name" value="FYVE/PHD zinc finger"/>
    <property type="match status" value="1"/>
</dbReference>
<feature type="domain" description="FYVE-type" evidence="6">
    <location>
        <begin position="146"/>
        <end position="198"/>
    </location>
</feature>
<dbReference type="AlphaFoldDB" id="A0A1Y3B9K0"/>
<feature type="compositionally biased region" description="Basic and acidic residues" evidence="5">
    <location>
        <begin position="74"/>
        <end position="85"/>
    </location>
</feature>
<accession>A0A1Y3B9K0</accession>
<dbReference type="InterPro" id="IPR000306">
    <property type="entry name" value="Znf_FYVE"/>
</dbReference>
<dbReference type="PROSITE" id="PS50178">
    <property type="entry name" value="ZF_FYVE"/>
    <property type="match status" value="1"/>
</dbReference>
<proteinExistence type="predicted"/>
<evidence type="ECO:0000259" key="6">
    <source>
        <dbReference type="PROSITE" id="PS50178"/>
    </source>
</evidence>